<accession>A0ABV4G4G6</accession>
<comment type="caution">
    <text evidence="1">The sequence shown here is derived from an EMBL/GenBank/DDBJ whole genome shotgun (WGS) entry which is preliminary data.</text>
</comment>
<dbReference type="Proteomes" id="UP001565369">
    <property type="component" value="Unassembled WGS sequence"/>
</dbReference>
<keyword evidence="2" id="KW-1185">Reference proteome</keyword>
<gene>
    <name evidence="1" type="ORF">ABIG07_006929</name>
</gene>
<dbReference type="EMBL" id="JBGBZJ010000003">
    <property type="protein sequence ID" value="MEY9457981.1"/>
    <property type="molecule type" value="Genomic_DNA"/>
</dbReference>
<name>A0ABV4G4G6_9BRAD</name>
<evidence type="ECO:0000313" key="1">
    <source>
        <dbReference type="EMBL" id="MEY9457981.1"/>
    </source>
</evidence>
<protein>
    <submittedName>
        <fullName evidence="1">Uncharacterized protein</fullName>
    </submittedName>
</protein>
<proteinExistence type="predicted"/>
<evidence type="ECO:0000313" key="2">
    <source>
        <dbReference type="Proteomes" id="UP001565369"/>
    </source>
</evidence>
<reference evidence="1 2" key="1">
    <citation type="submission" date="2024-07" db="EMBL/GenBank/DDBJ databases">
        <title>Genomic Encyclopedia of Type Strains, Phase V (KMG-V): Genome sequencing to study the core and pangenomes of soil and plant-associated prokaryotes.</title>
        <authorList>
            <person name="Whitman W."/>
        </authorList>
    </citation>
    <scope>NUCLEOTIDE SEQUENCE [LARGE SCALE GENOMIC DNA]</scope>
    <source>
        <strain evidence="1 2">USDA 152</strain>
    </source>
</reference>
<organism evidence="1 2">
    <name type="scientific">Bradyrhizobium ottawaense</name>
    <dbReference type="NCBI Taxonomy" id="931866"/>
    <lineage>
        <taxon>Bacteria</taxon>
        <taxon>Pseudomonadati</taxon>
        <taxon>Pseudomonadota</taxon>
        <taxon>Alphaproteobacteria</taxon>
        <taxon>Hyphomicrobiales</taxon>
        <taxon>Nitrobacteraceae</taxon>
        <taxon>Bradyrhizobium</taxon>
    </lineage>
</organism>
<sequence length="148" mass="16966">MSDISDLMSKLMHLRQLLEGRIKLSRWRLEVVRREAQRVGDQCWYCLGVASSRAHAPNDGATVSAAEKIDRLLNVIRGRTAQKGPGNPRRQPSALEELIAYPEIDFRRARGEDCLPVIRDLCVRGLLDPKTRDTTHLARYQRAKQYRT</sequence>